<accession>A0ABY8UIC1</accession>
<protein>
    <submittedName>
        <fullName evidence="1">Uncharacterized protein</fullName>
    </submittedName>
</protein>
<dbReference type="Proteomes" id="UP001244341">
    <property type="component" value="Chromosome 13b"/>
</dbReference>
<sequence length="191" mass="19808">MVNDAGPEFWEAVGGSIASDLILIPPAFRDLLGSGWAGGSGRLPAAAASSRSRVAAAAAAAAAAEAAGSAAEQQQSAAAARMLVVQYARTLRRSTSAAHQQPSMLASNLLTLHLLAPEHDKLQELLPQSAEGIMPALTAADAARQLQLQPLFQVHGPNCWRVAALARNGTAWQGTPLPSKDSRSFFCFPGC</sequence>
<evidence type="ECO:0000313" key="2">
    <source>
        <dbReference type="Proteomes" id="UP001244341"/>
    </source>
</evidence>
<evidence type="ECO:0000313" key="1">
    <source>
        <dbReference type="EMBL" id="WIA21283.1"/>
    </source>
</evidence>
<keyword evidence="2" id="KW-1185">Reference proteome</keyword>
<gene>
    <name evidence="1" type="ORF">OEZ85_000516</name>
</gene>
<dbReference type="EMBL" id="CP126220">
    <property type="protein sequence ID" value="WIA21283.1"/>
    <property type="molecule type" value="Genomic_DNA"/>
</dbReference>
<proteinExistence type="predicted"/>
<name>A0ABY8UIC1_TETOB</name>
<organism evidence="1 2">
    <name type="scientific">Tetradesmus obliquus</name>
    <name type="common">Green alga</name>
    <name type="synonym">Acutodesmus obliquus</name>
    <dbReference type="NCBI Taxonomy" id="3088"/>
    <lineage>
        <taxon>Eukaryota</taxon>
        <taxon>Viridiplantae</taxon>
        <taxon>Chlorophyta</taxon>
        <taxon>core chlorophytes</taxon>
        <taxon>Chlorophyceae</taxon>
        <taxon>CS clade</taxon>
        <taxon>Sphaeropleales</taxon>
        <taxon>Scenedesmaceae</taxon>
        <taxon>Tetradesmus</taxon>
    </lineage>
</organism>
<reference evidence="1 2" key="1">
    <citation type="submission" date="2023-05" db="EMBL/GenBank/DDBJ databases">
        <title>A 100% complete, gapless, phased diploid assembly of the Scenedesmus obliquus UTEX 3031 genome.</title>
        <authorList>
            <person name="Biondi T.C."/>
            <person name="Hanschen E.R."/>
            <person name="Kwon T."/>
            <person name="Eng W."/>
            <person name="Kruse C.P.S."/>
            <person name="Koehler S.I."/>
            <person name="Kunde Y."/>
            <person name="Gleasner C.D."/>
            <person name="You Mak K.T."/>
            <person name="Polle J."/>
            <person name="Hovde B.T."/>
            <person name="Starkenburg S.R."/>
        </authorList>
    </citation>
    <scope>NUCLEOTIDE SEQUENCE [LARGE SCALE GENOMIC DNA]</scope>
    <source>
        <strain evidence="1 2">DOE0152z</strain>
    </source>
</reference>